<feature type="binding site" evidence="5">
    <location>
        <position position="13"/>
    </location>
    <ligand>
        <name>[4Fe-4S] cluster</name>
        <dbReference type="ChEBI" id="CHEBI:49883"/>
    </ligand>
</feature>
<feature type="binding site" evidence="5">
    <location>
        <position position="224"/>
    </location>
    <ligand>
        <name>(2E)-4-hydroxy-3-methylbut-2-enyl diphosphate</name>
        <dbReference type="ChEBI" id="CHEBI:128753"/>
    </ligand>
</feature>
<feature type="binding site" evidence="5">
    <location>
        <position position="126"/>
    </location>
    <ligand>
        <name>dimethylallyl diphosphate</name>
        <dbReference type="ChEBI" id="CHEBI:57623"/>
    </ligand>
</feature>
<sequence length="284" mass="31564">MKTIIRADVMGYCMGVERAIKIAEKELEANRRVISLGLLIHNAIENQRLADLGLEFQEVETLPEQGNGQTLLIRAHGLDPKVQKSLKERGYHLVDATCPLVVMNQKDIVKARESGLYTVIIGKPTHAEILAMKGFADEHRLSIISSEEEAQVLDIEETDLFILSQTTLRPDLLLRIKTILSKRYQLHEYRQSICPATQDRQKAVKALSEKVDVIIVVGDSHSANTRGLYESALDAGIPAYLVSQASALSCQQISAYERVGITAGASVPDYVIDEVEDLLKKFLE</sequence>
<dbReference type="HAMAP" id="MF_00191">
    <property type="entry name" value="IspH"/>
    <property type="match status" value="1"/>
</dbReference>
<evidence type="ECO:0000256" key="3">
    <source>
        <dbReference type="ARBA" id="ARBA00023004"/>
    </source>
</evidence>
<feature type="binding site" evidence="5">
    <location>
        <position position="126"/>
    </location>
    <ligand>
        <name>(2E)-4-hydroxy-3-methylbut-2-enyl diphosphate</name>
        <dbReference type="ChEBI" id="CHEBI:128753"/>
    </ligand>
</feature>
<evidence type="ECO:0000256" key="2">
    <source>
        <dbReference type="ARBA" id="ARBA00022723"/>
    </source>
</evidence>
<feature type="binding site" evidence="5">
    <location>
        <position position="222"/>
    </location>
    <ligand>
        <name>dimethylallyl diphosphate</name>
        <dbReference type="ChEBI" id="CHEBI:57623"/>
    </ligand>
</feature>
<feature type="binding site" evidence="5">
    <location>
        <position position="76"/>
    </location>
    <ligand>
        <name>dimethylallyl diphosphate</name>
        <dbReference type="ChEBI" id="CHEBI:57623"/>
    </ligand>
</feature>
<evidence type="ECO:0000313" key="6">
    <source>
        <dbReference type="EMBL" id="NIZ46869.1"/>
    </source>
</evidence>
<dbReference type="Gene3D" id="3.40.1010.20">
    <property type="entry name" value="4-hydroxy-3-methylbut-2-enyl diphosphate reductase, catalytic domain"/>
    <property type="match status" value="2"/>
</dbReference>
<accession>A0A968GCS8</accession>
<dbReference type="PANTHER" id="PTHR30426">
    <property type="entry name" value="4-HYDROXY-3-METHYLBUT-2-ENYL DIPHOSPHATE REDUCTASE"/>
    <property type="match status" value="1"/>
</dbReference>
<proteinExistence type="inferred from homology"/>
<keyword evidence="4 5" id="KW-0411">Iron-sulfur</keyword>
<keyword evidence="1 5" id="KW-0004">4Fe-4S</keyword>
<dbReference type="InterPro" id="IPR003451">
    <property type="entry name" value="LytB/IspH"/>
</dbReference>
<comment type="pathway">
    <text evidence="5">Isoprenoid biosynthesis; dimethylallyl diphosphate biosynthesis; dimethylallyl diphosphate from (2E)-4-hydroxy-3-methylbutenyl diphosphate: step 1/1.</text>
</comment>
<protein>
    <recommendedName>
        <fullName evidence="5">4-hydroxy-3-methylbut-2-enyl diphosphate reductase</fullName>
        <shortName evidence="5">HMBPP reductase</shortName>
        <ecNumber evidence="5">1.17.7.4</ecNumber>
    </recommendedName>
</protein>
<comment type="pathway">
    <text evidence="5">Isoprenoid biosynthesis; isopentenyl diphosphate biosynthesis via DXP pathway; isopentenyl diphosphate from 1-deoxy-D-xylulose 5-phosphate: step 6/6.</text>
</comment>
<feature type="binding site" evidence="5">
    <location>
        <position position="266"/>
    </location>
    <ligand>
        <name>isopentenyl diphosphate</name>
        <dbReference type="ChEBI" id="CHEBI:128769"/>
    </ligand>
</feature>
<dbReference type="Pfam" id="PF02401">
    <property type="entry name" value="LYTB"/>
    <property type="match status" value="1"/>
</dbReference>
<feature type="binding site" evidence="5">
    <location>
        <position position="222"/>
    </location>
    <ligand>
        <name>(2E)-4-hydroxy-3-methylbut-2-enyl diphosphate</name>
        <dbReference type="ChEBI" id="CHEBI:128753"/>
    </ligand>
</feature>
<feature type="binding site" evidence="5">
    <location>
        <position position="194"/>
    </location>
    <ligand>
        <name>[4Fe-4S] cluster</name>
        <dbReference type="ChEBI" id="CHEBI:49883"/>
    </ligand>
</feature>
<keyword evidence="2 5" id="KW-0479">Metal-binding</keyword>
<dbReference type="AlphaFoldDB" id="A0A968GCS8"/>
<name>A0A968GCS8_9SPIO</name>
<feature type="binding site" evidence="5">
    <location>
        <position position="224"/>
    </location>
    <ligand>
        <name>dimethylallyl diphosphate</name>
        <dbReference type="ChEBI" id="CHEBI:57623"/>
    </ligand>
</feature>
<feature type="binding site" evidence="5">
    <location>
        <position position="224"/>
    </location>
    <ligand>
        <name>isopentenyl diphosphate</name>
        <dbReference type="ChEBI" id="CHEBI:128769"/>
    </ligand>
</feature>
<comment type="catalytic activity">
    <reaction evidence="5">
        <text>dimethylallyl diphosphate + 2 oxidized [2Fe-2S]-[ferredoxin] + H2O = (2E)-4-hydroxy-3-methylbut-2-enyl diphosphate + 2 reduced [2Fe-2S]-[ferredoxin] + 2 H(+)</text>
        <dbReference type="Rhea" id="RHEA:24825"/>
        <dbReference type="Rhea" id="RHEA-COMP:10000"/>
        <dbReference type="Rhea" id="RHEA-COMP:10001"/>
        <dbReference type="ChEBI" id="CHEBI:15377"/>
        <dbReference type="ChEBI" id="CHEBI:15378"/>
        <dbReference type="ChEBI" id="CHEBI:33737"/>
        <dbReference type="ChEBI" id="CHEBI:33738"/>
        <dbReference type="ChEBI" id="CHEBI:57623"/>
        <dbReference type="ChEBI" id="CHEBI:128753"/>
        <dbReference type="EC" id="1.17.7.4"/>
    </reaction>
</comment>
<evidence type="ECO:0000256" key="4">
    <source>
        <dbReference type="ARBA" id="ARBA00023014"/>
    </source>
</evidence>
<feature type="binding site" evidence="5">
    <location>
        <position position="166"/>
    </location>
    <ligand>
        <name>(2E)-4-hydroxy-3-methylbut-2-enyl diphosphate</name>
        <dbReference type="ChEBI" id="CHEBI:128753"/>
    </ligand>
</feature>
<keyword evidence="3 5" id="KW-0408">Iron</keyword>
<dbReference type="GO" id="GO:0019288">
    <property type="term" value="P:isopentenyl diphosphate biosynthetic process, methylerythritol 4-phosphate pathway"/>
    <property type="evidence" value="ECO:0007669"/>
    <property type="project" value="UniProtKB-UniRule"/>
</dbReference>
<dbReference type="EC" id="1.17.7.4" evidence="5"/>
<evidence type="ECO:0000256" key="5">
    <source>
        <dbReference type="HAMAP-Rule" id="MF_00191"/>
    </source>
</evidence>
<reference evidence="6" key="1">
    <citation type="submission" date="2020-03" db="EMBL/GenBank/DDBJ databases">
        <title>Spirochaetal bacteria isolated from arthropods constitute a novel genus Entomospira genus novum within the order Spirochaetales.</title>
        <authorList>
            <person name="Grana-Miraglia L."/>
            <person name="Sikutova S."/>
            <person name="Fingerle V."/>
            <person name="Sing A."/>
            <person name="Castillo-Ramirez S."/>
            <person name="Margos G."/>
            <person name="Rudolf I."/>
        </authorList>
    </citation>
    <scope>NUCLEOTIDE SEQUENCE</scope>
    <source>
        <strain evidence="6">BR208</strain>
    </source>
</reference>
<feature type="binding site" evidence="5">
    <location>
        <position position="222"/>
    </location>
    <ligand>
        <name>isopentenyl diphosphate</name>
        <dbReference type="ChEBI" id="CHEBI:128769"/>
    </ligand>
</feature>
<feature type="active site" description="Proton donor" evidence="5">
    <location>
        <position position="128"/>
    </location>
</feature>
<dbReference type="GO" id="GO:0051745">
    <property type="term" value="F:4-hydroxy-3-methylbut-2-enyl diphosphate reductase activity"/>
    <property type="evidence" value="ECO:0007669"/>
    <property type="project" value="UniProtKB-UniRule"/>
</dbReference>
<keyword evidence="7" id="KW-1185">Reference proteome</keyword>
<feature type="binding site" evidence="5">
    <location>
        <position position="76"/>
    </location>
    <ligand>
        <name>(2E)-4-hydroxy-3-methylbut-2-enyl diphosphate</name>
        <dbReference type="ChEBI" id="CHEBI:128753"/>
    </ligand>
</feature>
<dbReference type="Gene3D" id="3.40.50.11270">
    <property type="match status" value="1"/>
</dbReference>
<comment type="caution">
    <text evidence="6">The sequence shown here is derived from an EMBL/GenBank/DDBJ whole genome shotgun (WGS) entry which is preliminary data.</text>
</comment>
<dbReference type="GO" id="GO:0050992">
    <property type="term" value="P:dimethylallyl diphosphate biosynthetic process"/>
    <property type="evidence" value="ECO:0007669"/>
    <property type="project" value="UniProtKB-UniRule"/>
</dbReference>
<dbReference type="GO" id="GO:0046872">
    <property type="term" value="F:metal ion binding"/>
    <property type="evidence" value="ECO:0007669"/>
    <property type="project" value="UniProtKB-KW"/>
</dbReference>
<dbReference type="EMBL" id="JAATLK010000001">
    <property type="protein sequence ID" value="NIZ46869.1"/>
    <property type="molecule type" value="Genomic_DNA"/>
</dbReference>
<keyword evidence="5" id="KW-0414">Isoprene biosynthesis</keyword>
<dbReference type="NCBIfam" id="TIGR00216">
    <property type="entry name" value="ispH_lytB"/>
    <property type="match status" value="1"/>
</dbReference>
<organism evidence="6 7">
    <name type="scientific">Entomospira nematocerorum</name>
    <dbReference type="NCBI Taxonomy" id="2719987"/>
    <lineage>
        <taxon>Bacteria</taxon>
        <taxon>Pseudomonadati</taxon>
        <taxon>Spirochaetota</taxon>
        <taxon>Spirochaetia</taxon>
        <taxon>Spirochaetales</taxon>
        <taxon>Spirochaetaceae</taxon>
        <taxon>Entomospira</taxon>
    </lineage>
</organism>
<comment type="catalytic activity">
    <reaction evidence="5">
        <text>isopentenyl diphosphate + 2 oxidized [2Fe-2S]-[ferredoxin] + H2O = (2E)-4-hydroxy-3-methylbut-2-enyl diphosphate + 2 reduced [2Fe-2S]-[ferredoxin] + 2 H(+)</text>
        <dbReference type="Rhea" id="RHEA:24488"/>
        <dbReference type="Rhea" id="RHEA-COMP:10000"/>
        <dbReference type="Rhea" id="RHEA-COMP:10001"/>
        <dbReference type="ChEBI" id="CHEBI:15377"/>
        <dbReference type="ChEBI" id="CHEBI:15378"/>
        <dbReference type="ChEBI" id="CHEBI:33737"/>
        <dbReference type="ChEBI" id="CHEBI:33738"/>
        <dbReference type="ChEBI" id="CHEBI:128753"/>
        <dbReference type="ChEBI" id="CHEBI:128769"/>
        <dbReference type="EC" id="1.17.7.4"/>
    </reaction>
</comment>
<feature type="binding site" evidence="5">
    <location>
        <position position="126"/>
    </location>
    <ligand>
        <name>isopentenyl diphosphate</name>
        <dbReference type="ChEBI" id="CHEBI:128769"/>
    </ligand>
</feature>
<feature type="binding site" evidence="5">
    <location>
        <position position="266"/>
    </location>
    <ligand>
        <name>(2E)-4-hydroxy-3-methylbut-2-enyl diphosphate</name>
        <dbReference type="ChEBI" id="CHEBI:128753"/>
    </ligand>
</feature>
<feature type="binding site" evidence="5">
    <location>
        <position position="266"/>
    </location>
    <ligand>
        <name>dimethylallyl diphosphate</name>
        <dbReference type="ChEBI" id="CHEBI:57623"/>
    </ligand>
</feature>
<gene>
    <name evidence="5 6" type="primary">ispH</name>
    <name evidence="6" type="ORF">HCT46_02930</name>
</gene>
<comment type="function">
    <text evidence="5">Catalyzes the conversion of 1-hydroxy-2-methyl-2-(E)-butenyl 4-diphosphate (HMBPP) into a mixture of isopentenyl diphosphate (IPP) and dimethylallyl diphosphate (DMAPP). Acts in the terminal step of the DOXP/MEP pathway for isoprenoid precursor biosynthesis.</text>
</comment>
<comment type="cofactor">
    <cofactor evidence="5">
        <name>[4Fe-4S] cluster</name>
        <dbReference type="ChEBI" id="CHEBI:49883"/>
    </cofactor>
    <text evidence="5">Binds 1 [4Fe-4S] cluster per subunit.</text>
</comment>
<feature type="binding site" evidence="5">
    <location>
        <position position="41"/>
    </location>
    <ligand>
        <name>dimethylallyl diphosphate</name>
        <dbReference type="ChEBI" id="CHEBI:57623"/>
    </ligand>
</feature>
<feature type="binding site" evidence="5">
    <location>
        <position position="76"/>
    </location>
    <ligand>
        <name>isopentenyl diphosphate</name>
        <dbReference type="ChEBI" id="CHEBI:128769"/>
    </ligand>
</feature>
<dbReference type="Proteomes" id="UP000752013">
    <property type="component" value="Unassembled WGS sequence"/>
</dbReference>
<feature type="binding site" evidence="5">
    <location>
        <position position="41"/>
    </location>
    <ligand>
        <name>(2E)-4-hydroxy-3-methylbut-2-enyl diphosphate</name>
        <dbReference type="ChEBI" id="CHEBI:128753"/>
    </ligand>
</feature>
<dbReference type="PANTHER" id="PTHR30426:SF0">
    <property type="entry name" value="4-HYDROXY-3-METHYLBUT-2-ENYL DIPHOSPHATE REDUCTASE"/>
    <property type="match status" value="1"/>
</dbReference>
<dbReference type="RefSeq" id="WP_167703313.1">
    <property type="nucleotide sequence ID" value="NZ_CP118168.1"/>
</dbReference>
<feature type="binding site" evidence="5">
    <location>
        <position position="41"/>
    </location>
    <ligand>
        <name>isopentenyl diphosphate</name>
        <dbReference type="ChEBI" id="CHEBI:128769"/>
    </ligand>
</feature>
<dbReference type="CDD" id="cd13944">
    <property type="entry name" value="lytB_ispH"/>
    <property type="match status" value="1"/>
</dbReference>
<feature type="binding site" evidence="5">
    <location>
        <position position="98"/>
    </location>
    <ligand>
        <name>[4Fe-4S] cluster</name>
        <dbReference type="ChEBI" id="CHEBI:49883"/>
    </ligand>
</feature>
<keyword evidence="5 6" id="KW-0560">Oxidoreductase</keyword>
<evidence type="ECO:0000313" key="7">
    <source>
        <dbReference type="Proteomes" id="UP000752013"/>
    </source>
</evidence>
<dbReference type="GO" id="GO:0016114">
    <property type="term" value="P:terpenoid biosynthetic process"/>
    <property type="evidence" value="ECO:0007669"/>
    <property type="project" value="UniProtKB-UniRule"/>
</dbReference>
<evidence type="ECO:0000256" key="1">
    <source>
        <dbReference type="ARBA" id="ARBA00022485"/>
    </source>
</evidence>
<comment type="caution">
    <text evidence="5">Lacks conserved residue(s) required for the propagation of feature annotation.</text>
</comment>
<comment type="similarity">
    <text evidence="5">Belongs to the IspH family.</text>
</comment>
<dbReference type="GO" id="GO:0051539">
    <property type="term" value="F:4 iron, 4 sulfur cluster binding"/>
    <property type="evidence" value="ECO:0007669"/>
    <property type="project" value="UniProtKB-UniRule"/>
</dbReference>